<dbReference type="Gene3D" id="3.90.220.20">
    <property type="entry name" value="DNA methylase specificity domains"/>
    <property type="match status" value="2"/>
</dbReference>
<sequence>MSELPSGWTRFALKDLGGLSGGKTPSKANPEFWSTRDVPWVSPKDMKKNLLEDAEDRISQNAVDEAGMTLYPSGSVLMVTRSGILQHTFPVALAGVELTVNQDIKVLRPIEGIVPKFSFYMLKSFGAEILSACSKDGTTVQSIDSEKLETFLFSLPPLAEQTRIAQKLDELLAQVDTLKARIDAIPALLKRFRQSVLAAAVSGRLTEEWRGSIPASESAEEYLSRVIQVRRQKPIVKFKEPVPPDLETRELEVPEGWIVASVSSFAECLDSMRVPVKKELRESGEGKYPYFGANGEVDRVDEYIFDDDLVLVTEDETFYGRVKPIAYKYSGKCWVNNHVHALRAHDAVARDYLCYVLMHYDVVPWLTGTTGRAKLTQGALLSLPIQVPPATEQTEIVRRVEQLFAFADQLEARVNAAKACIDRLTQSILAKAFRGELVPQDPNDEPASVLLERIKAQRAAAPKTKRGRKASA</sequence>
<dbReference type="PANTHER" id="PTHR43140">
    <property type="entry name" value="TYPE-1 RESTRICTION ENZYME ECOKI SPECIFICITY PROTEIN"/>
    <property type="match status" value="1"/>
</dbReference>
<evidence type="ECO:0000256" key="1">
    <source>
        <dbReference type="ARBA" id="ARBA00010923"/>
    </source>
</evidence>
<dbReference type="AlphaFoldDB" id="A4VH87"/>
<dbReference type="Pfam" id="PF01420">
    <property type="entry name" value="Methylase_S"/>
    <property type="match status" value="2"/>
</dbReference>
<dbReference type="CDD" id="cd17249">
    <property type="entry name" value="RMtype1_S_EcoR124I-TRD2-CR2_like"/>
    <property type="match status" value="1"/>
</dbReference>
<dbReference type="InterPro" id="IPR051212">
    <property type="entry name" value="Type-I_RE_S_subunit"/>
</dbReference>
<keyword evidence="3" id="KW-0238">DNA-binding</keyword>
<reference evidence="5 6" key="1">
    <citation type="journal article" date="2008" name="Proc. Natl. Acad. Sci. U.S.A.">
        <title>Nitrogen fixation island and rhizosphere competence traits in the genome of root-associated Pseudomonas stutzeri A1501.</title>
        <authorList>
            <person name="Yan Y."/>
            <person name="Yang J."/>
            <person name="Dou Y."/>
            <person name="Chen M."/>
            <person name="Ping S."/>
            <person name="Peng J."/>
            <person name="Lu W."/>
            <person name="Zhang W."/>
            <person name="Yao Z."/>
            <person name="Li H."/>
            <person name="Liu W."/>
            <person name="He S."/>
            <person name="Geng L."/>
            <person name="Zhang X."/>
            <person name="Yang F."/>
            <person name="Yu H."/>
            <person name="Zhan Y."/>
            <person name="Li D."/>
            <person name="Lin Z."/>
            <person name="Wang Y."/>
            <person name="Elmerich C."/>
            <person name="Lin M."/>
            <person name="Jin Q."/>
        </authorList>
    </citation>
    <scope>NUCLEOTIDE SEQUENCE [LARGE SCALE GENOMIC DNA]</scope>
    <source>
        <strain evidence="5 6">A1501</strain>
    </source>
</reference>
<dbReference type="KEGG" id="psa:PST_0632"/>
<dbReference type="RefSeq" id="WP_011911864.1">
    <property type="nucleotide sequence ID" value="NC_009434.1"/>
</dbReference>
<evidence type="ECO:0000313" key="6">
    <source>
        <dbReference type="Proteomes" id="UP000000233"/>
    </source>
</evidence>
<dbReference type="InterPro" id="IPR000055">
    <property type="entry name" value="Restrct_endonuc_typeI_TRD"/>
</dbReference>
<evidence type="ECO:0000313" key="5">
    <source>
        <dbReference type="EMBL" id="ABP78338.1"/>
    </source>
</evidence>
<dbReference type="REBASE" id="15055">
    <property type="entry name" value="S.PstA1501ORF633P"/>
</dbReference>
<feature type="domain" description="Type I restriction modification DNA specificity" evidence="4">
    <location>
        <begin position="254"/>
        <end position="415"/>
    </location>
</feature>
<protein>
    <submittedName>
        <fullName evidence="5">Type I restriction-modification system, S subunit</fullName>
    </submittedName>
</protein>
<dbReference type="Proteomes" id="UP000000233">
    <property type="component" value="Chromosome"/>
</dbReference>
<comment type="similarity">
    <text evidence="1">Belongs to the type-I restriction system S methylase family.</text>
</comment>
<name>A4VH87_STUS1</name>
<dbReference type="HOGENOM" id="CLU_021095_10_2_6"/>
<evidence type="ECO:0000256" key="2">
    <source>
        <dbReference type="ARBA" id="ARBA00022747"/>
    </source>
</evidence>
<dbReference type="InterPro" id="IPR044946">
    <property type="entry name" value="Restrct_endonuc_typeI_TRD_sf"/>
</dbReference>
<dbReference type="CDD" id="cd17262">
    <property type="entry name" value="RMtype1_S_Aco12261I-TRD2-CR2"/>
    <property type="match status" value="1"/>
</dbReference>
<keyword evidence="6" id="KW-1185">Reference proteome</keyword>
<keyword evidence="2" id="KW-0680">Restriction system</keyword>
<organism evidence="5 6">
    <name type="scientific">Stutzerimonas stutzeri (strain A1501)</name>
    <name type="common">Pseudomonas stutzeri</name>
    <dbReference type="NCBI Taxonomy" id="379731"/>
    <lineage>
        <taxon>Bacteria</taxon>
        <taxon>Pseudomonadati</taxon>
        <taxon>Pseudomonadota</taxon>
        <taxon>Gammaproteobacteria</taxon>
        <taxon>Pseudomonadales</taxon>
        <taxon>Pseudomonadaceae</taxon>
        <taxon>Stutzerimonas</taxon>
    </lineage>
</organism>
<dbReference type="eggNOG" id="COG0732">
    <property type="taxonomic scope" value="Bacteria"/>
</dbReference>
<evidence type="ECO:0000259" key="4">
    <source>
        <dbReference type="Pfam" id="PF01420"/>
    </source>
</evidence>
<gene>
    <name evidence="5" type="ordered locus">PST_0632</name>
</gene>
<accession>A4VH87</accession>
<dbReference type="SUPFAM" id="SSF116734">
    <property type="entry name" value="DNA methylase specificity domain"/>
    <property type="match status" value="2"/>
</dbReference>
<feature type="domain" description="Type I restriction modification DNA specificity" evidence="4">
    <location>
        <begin position="5"/>
        <end position="185"/>
    </location>
</feature>
<proteinExistence type="inferred from homology"/>
<dbReference type="EMBL" id="CP000304">
    <property type="protein sequence ID" value="ABP78338.1"/>
    <property type="molecule type" value="Genomic_DNA"/>
</dbReference>
<evidence type="ECO:0000256" key="3">
    <source>
        <dbReference type="ARBA" id="ARBA00023125"/>
    </source>
</evidence>
<dbReference type="PANTHER" id="PTHR43140:SF1">
    <property type="entry name" value="TYPE I RESTRICTION ENZYME ECOKI SPECIFICITY SUBUNIT"/>
    <property type="match status" value="1"/>
</dbReference>
<dbReference type="GO" id="GO:0003677">
    <property type="term" value="F:DNA binding"/>
    <property type="evidence" value="ECO:0007669"/>
    <property type="project" value="UniProtKB-KW"/>
</dbReference>
<dbReference type="GO" id="GO:0009307">
    <property type="term" value="P:DNA restriction-modification system"/>
    <property type="evidence" value="ECO:0007669"/>
    <property type="project" value="UniProtKB-KW"/>
</dbReference>